<protein>
    <submittedName>
        <fullName evidence="1">Pimeloyl-ACP methyl ester carboxylesterase</fullName>
    </submittedName>
</protein>
<dbReference type="SUPFAM" id="SSF53474">
    <property type="entry name" value="alpha/beta-Hydrolases"/>
    <property type="match status" value="1"/>
</dbReference>
<proteinExistence type="predicted"/>
<comment type="caution">
    <text evidence="1">The sequence shown here is derived from an EMBL/GenBank/DDBJ whole genome shotgun (WGS) entry which is preliminary data.</text>
</comment>
<accession>A0A7W7CHS5</accession>
<evidence type="ECO:0000313" key="2">
    <source>
        <dbReference type="Proteomes" id="UP000533598"/>
    </source>
</evidence>
<gene>
    <name evidence="1" type="ORF">HNR67_007330</name>
</gene>
<dbReference type="InterPro" id="IPR029058">
    <property type="entry name" value="AB_hydrolase_fold"/>
</dbReference>
<evidence type="ECO:0000313" key="1">
    <source>
        <dbReference type="EMBL" id="MBB4681212.1"/>
    </source>
</evidence>
<dbReference type="Gene3D" id="3.40.50.1820">
    <property type="entry name" value="alpha/beta hydrolase"/>
    <property type="match status" value="1"/>
</dbReference>
<name>A0A7W7CHS5_9PSEU</name>
<dbReference type="RefSeq" id="WP_221490174.1">
    <property type="nucleotide sequence ID" value="NZ_BAAAUI010000098.1"/>
</dbReference>
<organism evidence="1 2">
    <name type="scientific">Crossiella cryophila</name>
    <dbReference type="NCBI Taxonomy" id="43355"/>
    <lineage>
        <taxon>Bacteria</taxon>
        <taxon>Bacillati</taxon>
        <taxon>Actinomycetota</taxon>
        <taxon>Actinomycetes</taxon>
        <taxon>Pseudonocardiales</taxon>
        <taxon>Pseudonocardiaceae</taxon>
        <taxon>Crossiella</taxon>
    </lineage>
</organism>
<sequence>MTGRRVVVVPGSSFGPYAPLLKFTADAAEARGAQLNVIEWTPDDSIKLGSAARAEFVLAQVEPVLAAAAAHTDSVLVTGKSLGTHTASPVADHGWPAIWHTPLLTDPEVRTALARTTAPFLLIGGTRDHWWDGELARRLTPHVLEVEDADHGMYVPGPLSNSAAVLGQVATKVEAFLDTIDW</sequence>
<keyword evidence="2" id="KW-1185">Reference proteome</keyword>
<dbReference type="AlphaFoldDB" id="A0A7W7CHS5"/>
<dbReference type="EMBL" id="JACHMH010000001">
    <property type="protein sequence ID" value="MBB4681212.1"/>
    <property type="molecule type" value="Genomic_DNA"/>
</dbReference>
<dbReference type="Proteomes" id="UP000533598">
    <property type="component" value="Unassembled WGS sequence"/>
</dbReference>
<reference evidence="1 2" key="1">
    <citation type="submission" date="2020-08" db="EMBL/GenBank/DDBJ databases">
        <title>Sequencing the genomes of 1000 actinobacteria strains.</title>
        <authorList>
            <person name="Klenk H.-P."/>
        </authorList>
    </citation>
    <scope>NUCLEOTIDE SEQUENCE [LARGE SCALE GENOMIC DNA]</scope>
    <source>
        <strain evidence="1 2">DSM 44230</strain>
    </source>
</reference>